<dbReference type="InterPro" id="IPR021345">
    <property type="entry name" value="DUF2961"/>
</dbReference>
<sequence length="366" mass="41775">MFNGLSTLPILNNGRTRAINAENPTGEKGGGGKAASNLGPSRKGAPCLRDIKSGEIKVLAEIDGPGVIEHIWITVPAKINDKNPFVLRDIILRMYWDDEENPSVESPLGDFFCCGFGQGCLVNSMPIAVNPNRGMNSYFSMPFHKKARITIENQCEDAIPAFFYQVDYCLYDSLPKEIAYFHAQWRRQSITEKGQDYIILDGVKGKGQYVGTYMALSTLERYWWGEGEVKVFLDGDKEYPTICGTGTEDYFGGAWSFATYNEHGKMDETTYSTPFLGYPFYAKQDNTVVNPYHNDDVPPMRGFYRWHIMDPIRFEEDLKITVQQIGVSHRGLFERQDDVSTVAYWYQTLPHEPFPVFPLREERWPR</sequence>
<dbReference type="RefSeq" id="WP_047941422.1">
    <property type="nucleotide sequence ID" value="NZ_CP053989.1"/>
</dbReference>
<feature type="region of interest" description="Disordered" evidence="1">
    <location>
        <begin position="16"/>
        <end position="42"/>
    </location>
</feature>
<evidence type="ECO:0000256" key="1">
    <source>
        <dbReference type="SAM" id="MobiDB-lite"/>
    </source>
</evidence>
<protein>
    <recommendedName>
        <fullName evidence="4">DUF2961 domain-containing protein</fullName>
    </recommendedName>
</protein>
<dbReference type="Proteomes" id="UP000036045">
    <property type="component" value="Unassembled WGS sequence"/>
</dbReference>
<evidence type="ECO:0008006" key="4">
    <source>
        <dbReference type="Google" id="ProtNLM"/>
    </source>
</evidence>
<dbReference type="AlphaFoldDB" id="A0A0J1ILP8"/>
<dbReference type="Pfam" id="PF11175">
    <property type="entry name" value="DUF2961"/>
    <property type="match status" value="1"/>
</dbReference>
<proteinExistence type="predicted"/>
<dbReference type="PATRIC" id="fig|1397.4.peg.4740"/>
<gene>
    <name evidence="2" type="ORF">ABW02_07880</name>
</gene>
<accession>A0A0J1ILP8</accession>
<organism evidence="2 3">
    <name type="scientific">Niallia circulans</name>
    <name type="common">Bacillus circulans</name>
    <dbReference type="NCBI Taxonomy" id="1397"/>
    <lineage>
        <taxon>Bacteria</taxon>
        <taxon>Bacillati</taxon>
        <taxon>Bacillota</taxon>
        <taxon>Bacilli</taxon>
        <taxon>Bacillales</taxon>
        <taxon>Bacillaceae</taxon>
        <taxon>Niallia</taxon>
    </lineage>
</organism>
<keyword evidence="3" id="KW-1185">Reference proteome</keyword>
<comment type="caution">
    <text evidence="2">The sequence shown here is derived from an EMBL/GenBank/DDBJ whole genome shotgun (WGS) entry which is preliminary data.</text>
</comment>
<dbReference type="Gene3D" id="2.60.120.1390">
    <property type="match status" value="1"/>
</dbReference>
<evidence type="ECO:0000313" key="3">
    <source>
        <dbReference type="Proteomes" id="UP000036045"/>
    </source>
</evidence>
<dbReference type="OrthoDB" id="2518538at2"/>
<reference evidence="2 3" key="1">
    <citation type="submission" date="2015-05" db="EMBL/GenBank/DDBJ databases">
        <title>Whole genome sequence and identification of bacterial endophytes from Costus igneus.</title>
        <authorList>
            <person name="Lee Y.P."/>
            <person name="Gan H.M."/>
            <person name="Eng W."/>
            <person name="Wheatley M.S."/>
            <person name="Caraballo A."/>
            <person name="Polter S."/>
            <person name="Savka M.A."/>
            <person name="Hudson A.O."/>
        </authorList>
    </citation>
    <scope>NUCLEOTIDE SEQUENCE [LARGE SCALE GENOMIC DNA]</scope>
    <source>
        <strain evidence="2 3">RIT379</strain>
    </source>
</reference>
<dbReference type="GeneID" id="56348690"/>
<evidence type="ECO:0000313" key="2">
    <source>
        <dbReference type="EMBL" id="KLV26889.1"/>
    </source>
</evidence>
<name>A0A0J1ILP8_NIACI</name>
<dbReference type="EMBL" id="LDPH01000006">
    <property type="protein sequence ID" value="KLV26889.1"/>
    <property type="molecule type" value="Genomic_DNA"/>
</dbReference>